<feature type="transmembrane region" description="Helical" evidence="7">
    <location>
        <begin position="444"/>
        <end position="466"/>
    </location>
</feature>
<keyword evidence="3" id="KW-0813">Transport</keyword>
<sequence>MVACTSHLLKGFVAGGGDEGLIGKPAEFLFGDLGMSAGRLQALKAVAIVPFAMKPVIALLSDAFPICGYHKLPYVVIFTFISFASLASLGFGFAVSEAAVVTALFLSFLQVAGVDVLMAAKQSEEVKKQARLGPDFYTYTWLGINAGQVLSVCVLGPMIAVMGARAPYRFAAPLVLVVLWPALGNFMGEKRERPQGQGGLPPFFRQHGVLCSLTLMIGVIAFSLVVCTFLLEEGHLAPLAAVMAAIVLGSFALFIRHEIAGPVIFFFLLGLLSVNIDGALFYFCTDNVLEFPQGPHFTPHFYITGIGAASFLGITVGFATGPEIFRSWSYRSICIATLVLRAGTQLAMLPVLCRWTLALGIPDSLWLLVTMALDSMVQAWRWIPKQVLAAHLAPRGVEATTLGLHAGTFNMASILSSYIGGFLLTHSGVAPTGSMQEGRQFQNLWKVQCTAAFLPLLLVFLVPIMLPQRSQTEVLLEECDDSATHNSVFQRLLRPN</sequence>
<keyword evidence="5 7" id="KW-1133">Transmembrane helix</keyword>
<feature type="transmembrane region" description="Helical" evidence="7">
    <location>
        <begin position="141"/>
        <end position="164"/>
    </location>
</feature>
<dbReference type="GO" id="GO:0016020">
    <property type="term" value="C:membrane"/>
    <property type="evidence" value="ECO:0007669"/>
    <property type="project" value="UniProtKB-SubCell"/>
</dbReference>
<dbReference type="InterPro" id="IPR036259">
    <property type="entry name" value="MFS_trans_sf"/>
</dbReference>
<feature type="transmembrane region" description="Helical" evidence="7">
    <location>
        <begin position="262"/>
        <end position="281"/>
    </location>
</feature>
<dbReference type="SUPFAM" id="SSF103473">
    <property type="entry name" value="MFS general substrate transporter"/>
    <property type="match status" value="1"/>
</dbReference>
<dbReference type="Proteomes" id="UP000649617">
    <property type="component" value="Unassembled WGS sequence"/>
</dbReference>
<protein>
    <submittedName>
        <fullName evidence="8">Uncharacterized protein</fullName>
    </submittedName>
</protein>
<reference evidence="8" key="1">
    <citation type="submission" date="2021-02" db="EMBL/GenBank/DDBJ databases">
        <authorList>
            <person name="Dougan E. K."/>
            <person name="Rhodes N."/>
            <person name="Thang M."/>
            <person name="Chan C."/>
        </authorList>
    </citation>
    <scope>NUCLEOTIDE SEQUENCE</scope>
</reference>
<dbReference type="EMBL" id="CAJNIZ010006337">
    <property type="protein sequence ID" value="CAE7249176.1"/>
    <property type="molecule type" value="Genomic_DNA"/>
</dbReference>
<comment type="similarity">
    <text evidence="2">Belongs to the major facilitator superfamily. Folate-biopterin transporter (TC 2.A.71) family.</text>
</comment>
<dbReference type="AlphaFoldDB" id="A0A812LYF0"/>
<keyword evidence="9" id="KW-1185">Reference proteome</keyword>
<dbReference type="InterPro" id="IPR039309">
    <property type="entry name" value="BT1"/>
</dbReference>
<dbReference type="PANTHER" id="PTHR31585">
    <property type="entry name" value="FOLATE-BIOPTERIN TRANSPORTER 1, CHLOROPLASTIC"/>
    <property type="match status" value="1"/>
</dbReference>
<name>A0A812LYF0_SYMPI</name>
<feature type="transmembrane region" description="Helical" evidence="7">
    <location>
        <begin position="301"/>
        <end position="321"/>
    </location>
</feature>
<evidence type="ECO:0000313" key="9">
    <source>
        <dbReference type="Proteomes" id="UP000649617"/>
    </source>
</evidence>
<proteinExistence type="inferred from homology"/>
<feature type="transmembrane region" description="Helical" evidence="7">
    <location>
        <begin position="99"/>
        <end position="120"/>
    </location>
</feature>
<evidence type="ECO:0000256" key="3">
    <source>
        <dbReference type="ARBA" id="ARBA00022448"/>
    </source>
</evidence>
<organism evidence="8 9">
    <name type="scientific">Symbiodinium pilosum</name>
    <name type="common">Dinoflagellate</name>
    <dbReference type="NCBI Taxonomy" id="2952"/>
    <lineage>
        <taxon>Eukaryota</taxon>
        <taxon>Sar</taxon>
        <taxon>Alveolata</taxon>
        <taxon>Dinophyceae</taxon>
        <taxon>Suessiales</taxon>
        <taxon>Symbiodiniaceae</taxon>
        <taxon>Symbiodinium</taxon>
    </lineage>
</organism>
<feature type="transmembrane region" description="Helical" evidence="7">
    <location>
        <begin position="170"/>
        <end position="188"/>
    </location>
</feature>
<accession>A0A812LYF0</accession>
<dbReference type="OrthoDB" id="754047at2759"/>
<evidence type="ECO:0000256" key="6">
    <source>
        <dbReference type="ARBA" id="ARBA00023136"/>
    </source>
</evidence>
<evidence type="ECO:0000256" key="7">
    <source>
        <dbReference type="SAM" id="Phobius"/>
    </source>
</evidence>
<dbReference type="Pfam" id="PF03092">
    <property type="entry name" value="BT1"/>
    <property type="match status" value="1"/>
</dbReference>
<evidence type="ECO:0000313" key="8">
    <source>
        <dbReference type="EMBL" id="CAE7249176.1"/>
    </source>
</evidence>
<feature type="transmembrane region" description="Helical" evidence="7">
    <location>
        <begin position="404"/>
        <end position="424"/>
    </location>
</feature>
<feature type="transmembrane region" description="Helical" evidence="7">
    <location>
        <begin position="72"/>
        <end position="93"/>
    </location>
</feature>
<feature type="transmembrane region" description="Helical" evidence="7">
    <location>
        <begin position="237"/>
        <end position="255"/>
    </location>
</feature>
<comment type="caution">
    <text evidence="8">The sequence shown here is derived from an EMBL/GenBank/DDBJ whole genome shotgun (WGS) entry which is preliminary data.</text>
</comment>
<evidence type="ECO:0000256" key="4">
    <source>
        <dbReference type="ARBA" id="ARBA00022692"/>
    </source>
</evidence>
<keyword evidence="6 7" id="KW-0472">Membrane</keyword>
<dbReference type="PANTHER" id="PTHR31585:SF0">
    <property type="entry name" value="FOLATE-BIOPTERIN TRANSPORTER 1, CHLOROPLASTIC"/>
    <property type="match status" value="1"/>
</dbReference>
<gene>
    <name evidence="8" type="ORF">SPIL2461_LOCUS4699</name>
</gene>
<feature type="transmembrane region" description="Helical" evidence="7">
    <location>
        <begin position="209"/>
        <end position="231"/>
    </location>
</feature>
<evidence type="ECO:0000256" key="5">
    <source>
        <dbReference type="ARBA" id="ARBA00022989"/>
    </source>
</evidence>
<evidence type="ECO:0000256" key="1">
    <source>
        <dbReference type="ARBA" id="ARBA00004141"/>
    </source>
</evidence>
<keyword evidence="4 7" id="KW-0812">Transmembrane</keyword>
<dbReference type="Gene3D" id="1.20.1250.20">
    <property type="entry name" value="MFS general substrate transporter like domains"/>
    <property type="match status" value="1"/>
</dbReference>
<evidence type="ECO:0000256" key="2">
    <source>
        <dbReference type="ARBA" id="ARBA00007015"/>
    </source>
</evidence>
<comment type="subcellular location">
    <subcellularLocation>
        <location evidence="1">Membrane</location>
        <topology evidence="1">Multi-pass membrane protein</topology>
    </subcellularLocation>
</comment>